<evidence type="ECO:0000259" key="6">
    <source>
        <dbReference type="Pfam" id="PF06813"/>
    </source>
</evidence>
<gene>
    <name evidence="7" type="ORF">DCAF_LOCUS16429</name>
</gene>
<evidence type="ECO:0000256" key="4">
    <source>
        <dbReference type="ARBA" id="ARBA00023136"/>
    </source>
</evidence>
<protein>
    <recommendedName>
        <fullName evidence="6">Nodulin-like domain-containing protein</fullName>
    </recommendedName>
</protein>
<comment type="subcellular location">
    <subcellularLocation>
        <location evidence="1">Membrane</location>
        <topology evidence="1">Multi-pass membrane protein</topology>
    </subcellularLocation>
</comment>
<keyword evidence="2 5" id="KW-0812">Transmembrane</keyword>
<dbReference type="AlphaFoldDB" id="A0AAV1RYC4"/>
<evidence type="ECO:0000256" key="3">
    <source>
        <dbReference type="ARBA" id="ARBA00022989"/>
    </source>
</evidence>
<evidence type="ECO:0000313" key="8">
    <source>
        <dbReference type="Proteomes" id="UP001314170"/>
    </source>
</evidence>
<evidence type="ECO:0000256" key="1">
    <source>
        <dbReference type="ARBA" id="ARBA00004141"/>
    </source>
</evidence>
<keyword evidence="4 5" id="KW-0472">Membrane</keyword>
<evidence type="ECO:0000313" key="7">
    <source>
        <dbReference type="EMBL" id="CAK7341727.1"/>
    </source>
</evidence>
<dbReference type="Proteomes" id="UP001314170">
    <property type="component" value="Unassembled WGS sequence"/>
</dbReference>
<keyword evidence="8" id="KW-1185">Reference proteome</keyword>
<proteinExistence type="predicted"/>
<evidence type="ECO:0000256" key="5">
    <source>
        <dbReference type="SAM" id="Phobius"/>
    </source>
</evidence>
<keyword evidence="3 5" id="KW-1133">Transmembrane helix</keyword>
<dbReference type="PANTHER" id="PTHR21576:SF134">
    <property type="entry name" value="NODULIN-LIKE DOMAIN-CONTAINING PROTEIN"/>
    <property type="match status" value="1"/>
</dbReference>
<dbReference type="Pfam" id="PF06813">
    <property type="entry name" value="Nodulin-like"/>
    <property type="match status" value="1"/>
</dbReference>
<comment type="caution">
    <text evidence="7">The sequence shown here is derived from an EMBL/GenBank/DDBJ whole genome shotgun (WGS) entry which is preliminary data.</text>
</comment>
<feature type="transmembrane region" description="Helical" evidence="5">
    <location>
        <begin position="209"/>
        <end position="231"/>
    </location>
</feature>
<organism evidence="7 8">
    <name type="scientific">Dovyalis caffra</name>
    <dbReference type="NCBI Taxonomy" id="77055"/>
    <lineage>
        <taxon>Eukaryota</taxon>
        <taxon>Viridiplantae</taxon>
        <taxon>Streptophyta</taxon>
        <taxon>Embryophyta</taxon>
        <taxon>Tracheophyta</taxon>
        <taxon>Spermatophyta</taxon>
        <taxon>Magnoliopsida</taxon>
        <taxon>eudicotyledons</taxon>
        <taxon>Gunneridae</taxon>
        <taxon>Pentapetalae</taxon>
        <taxon>rosids</taxon>
        <taxon>fabids</taxon>
        <taxon>Malpighiales</taxon>
        <taxon>Salicaceae</taxon>
        <taxon>Flacourtieae</taxon>
        <taxon>Dovyalis</taxon>
    </lineage>
</organism>
<dbReference type="PANTHER" id="PTHR21576">
    <property type="entry name" value="UNCHARACTERIZED NODULIN-LIKE PROTEIN"/>
    <property type="match status" value="1"/>
</dbReference>
<dbReference type="InterPro" id="IPR010658">
    <property type="entry name" value="Nodulin-like"/>
</dbReference>
<accession>A0AAV1RYC4</accession>
<feature type="domain" description="Nodulin-like" evidence="6">
    <location>
        <begin position="3"/>
        <end position="61"/>
    </location>
</feature>
<dbReference type="GO" id="GO:0016020">
    <property type="term" value="C:membrane"/>
    <property type="evidence" value="ECO:0007669"/>
    <property type="project" value="UniProtKB-SubCell"/>
</dbReference>
<reference evidence="7 8" key="1">
    <citation type="submission" date="2024-01" db="EMBL/GenBank/DDBJ databases">
        <authorList>
            <person name="Waweru B."/>
        </authorList>
    </citation>
    <scope>NUCLEOTIDE SEQUENCE [LARGE SCALE GENOMIC DNA]</scope>
</reference>
<sequence length="325" mass="35502">MEVAGCSISWFNTVSYVLCIRNFPTNRSLALSLTVSFNGVGAALYTLMANATNPADDTPLLPIHRQTPLLKLSTGVNRRDIFAVVTGLYLLMNSQSSIVSRARILLGGSILQRVLPLCLPGIVSAKDWATQTIQTSFSLDQSGFNLADTDDLDLFKELIEGENGTSLGGNAYVVEEKEGSLSCFQKIGSFTNLGEEHPARLNLSRWDFWLYYIAYSVGVWQLIGFLFSAAVSITSELFGPNSAGATVYDSNARRSHLLETFGDAIVCMGRQCYLKTFISWGCISLKSIKSLQIVMGFVPRVSISMVKHLALLALRICRSILAGIT</sequence>
<dbReference type="EMBL" id="CAWUPB010001160">
    <property type="protein sequence ID" value="CAK7341727.1"/>
    <property type="molecule type" value="Genomic_DNA"/>
</dbReference>
<evidence type="ECO:0000256" key="2">
    <source>
        <dbReference type="ARBA" id="ARBA00022692"/>
    </source>
</evidence>
<name>A0AAV1RYC4_9ROSI</name>